<dbReference type="RefSeq" id="WP_025773740.1">
    <property type="nucleotide sequence ID" value="NZ_DF238840.1"/>
</dbReference>
<dbReference type="GO" id="GO:0009252">
    <property type="term" value="P:peptidoglycan biosynthetic process"/>
    <property type="evidence" value="ECO:0007669"/>
    <property type="project" value="UniProtKB-UniRule"/>
</dbReference>
<dbReference type="EMBL" id="DF238840">
    <property type="protein sequence ID" value="GAF25984.1"/>
    <property type="molecule type" value="Genomic_DNA"/>
</dbReference>
<dbReference type="Proteomes" id="UP000063718">
    <property type="component" value="Unassembled WGS sequence"/>
</dbReference>
<evidence type="ECO:0000313" key="10">
    <source>
        <dbReference type="EMBL" id="GAF25984.1"/>
    </source>
</evidence>
<dbReference type="CDD" id="cd13123">
    <property type="entry name" value="MATE_MurJ_like"/>
    <property type="match status" value="1"/>
</dbReference>
<dbReference type="UniPathway" id="UPA00219"/>
<feature type="transmembrane region" description="Helical" evidence="8">
    <location>
        <begin position="453"/>
        <end position="476"/>
    </location>
</feature>
<dbReference type="GO" id="GO:0071555">
    <property type="term" value="P:cell wall organization"/>
    <property type="evidence" value="ECO:0007669"/>
    <property type="project" value="UniProtKB-UniRule"/>
</dbReference>
<keyword evidence="8 9" id="KW-0813">Transport</keyword>
<comment type="pathway">
    <text evidence="8">Cell wall biogenesis; peptidoglycan biosynthesis.</text>
</comment>
<accession>A0A0S6UF49</accession>
<dbReference type="GO" id="GO:0008360">
    <property type="term" value="P:regulation of cell shape"/>
    <property type="evidence" value="ECO:0007669"/>
    <property type="project" value="UniProtKB-UniRule"/>
</dbReference>
<protein>
    <recommendedName>
        <fullName evidence="8">Probable lipid II flippase MurJ</fullName>
    </recommendedName>
</protein>
<proteinExistence type="inferred from homology"/>
<evidence type="ECO:0000256" key="6">
    <source>
        <dbReference type="ARBA" id="ARBA00022989"/>
    </source>
</evidence>
<comment type="similarity">
    <text evidence="8 9">Belongs to the MurJ/MviN family.</text>
</comment>
<keyword evidence="8 9" id="KW-0961">Cell wall biogenesis/degradation</keyword>
<feature type="transmembrane region" description="Helical" evidence="8">
    <location>
        <begin position="246"/>
        <end position="267"/>
    </location>
</feature>
<dbReference type="Pfam" id="PF03023">
    <property type="entry name" value="MurJ"/>
    <property type="match status" value="1"/>
</dbReference>
<feature type="transmembrane region" description="Helical" evidence="8">
    <location>
        <begin position="488"/>
        <end position="510"/>
    </location>
</feature>
<name>A0A0S6UF49_NEOTH</name>
<dbReference type="PANTHER" id="PTHR47019">
    <property type="entry name" value="LIPID II FLIPPASE MURJ"/>
    <property type="match status" value="1"/>
</dbReference>
<dbReference type="NCBIfam" id="TIGR01695">
    <property type="entry name" value="murJ_mviN"/>
    <property type="match status" value="1"/>
</dbReference>
<keyword evidence="2 8" id="KW-1003">Cell membrane</keyword>
<feature type="transmembrane region" description="Helical" evidence="8">
    <location>
        <begin position="326"/>
        <end position="350"/>
    </location>
</feature>
<dbReference type="GO" id="GO:0015648">
    <property type="term" value="F:lipid-linked peptidoglycan transporter activity"/>
    <property type="evidence" value="ECO:0007669"/>
    <property type="project" value="UniProtKB-UniRule"/>
</dbReference>
<dbReference type="InterPro" id="IPR051050">
    <property type="entry name" value="Lipid_II_flippase_MurJ/MviN"/>
</dbReference>
<keyword evidence="6 8" id="KW-1133">Transmembrane helix</keyword>
<dbReference type="PRINTS" id="PR01806">
    <property type="entry name" value="VIRFACTRMVIN"/>
</dbReference>
<feature type="transmembrane region" description="Helical" evidence="8">
    <location>
        <begin position="60"/>
        <end position="84"/>
    </location>
</feature>
<dbReference type="GO" id="GO:0005886">
    <property type="term" value="C:plasma membrane"/>
    <property type="evidence" value="ECO:0007669"/>
    <property type="project" value="UniProtKB-SubCell"/>
</dbReference>
<feature type="transmembrane region" description="Helical" evidence="8">
    <location>
        <begin position="184"/>
        <end position="216"/>
    </location>
</feature>
<dbReference type="GO" id="GO:0034204">
    <property type="term" value="P:lipid translocation"/>
    <property type="evidence" value="ECO:0007669"/>
    <property type="project" value="TreeGrafter"/>
</dbReference>
<feature type="transmembrane region" description="Helical" evidence="8">
    <location>
        <begin position="104"/>
        <end position="127"/>
    </location>
</feature>
<evidence type="ECO:0000256" key="2">
    <source>
        <dbReference type="ARBA" id="ARBA00022475"/>
    </source>
</evidence>
<evidence type="ECO:0000256" key="8">
    <source>
        <dbReference type="HAMAP-Rule" id="MF_02078"/>
    </source>
</evidence>
<sequence length="533" mass="57131">MAVANDGKPARGPEGTPVARMARAASVVLVLNLLSRVLGFVRDASIAARFGAGPATDAYLVAYTIPFFLQTILGMAFVTVMVPVVTTYLVRGDRDQGWAVASAVGNWTALILGLLTIVGLGLAPWLVRLMAPGFPAPVFDLAVKLTRIMFLSLAFMGTGMLVSGILNAGYIFTSPALAPAVSNLVIIATVIFAGSAFGITGLAVGTVLSFVAYLLIQLPDLPRLQFHYTCSLMAGHPAVRRIGRHLLPVCFSLAVVQLYLATNRFFASQLEPGSITALDFANRLVNLPLGVFVASVTTAIFPSLAEQAALNDRREMAHLTDRGLGLVALTILPAAVGMIVLRVPLVQLVFQRGAFDPRATAMTAVAVLFYSVGLLAQAMHPILTRAFYALQDVVVPVVTGIISVGLNILLSYFLAPRLGHGGLALANSLAASIYALMLYLALYRRLPELKVTLFLSTMLRIFLAAMGMGLLVWLAGRGLHVFTWPRPLLGLLVRMTLLMGGGGLAFWVLARCLKVEEVTFITAMIRRRLERVF</sequence>
<dbReference type="PANTHER" id="PTHR47019:SF1">
    <property type="entry name" value="LIPID II FLIPPASE MURJ"/>
    <property type="match status" value="1"/>
</dbReference>
<feature type="transmembrane region" description="Helical" evidence="8">
    <location>
        <begin position="362"/>
        <end position="382"/>
    </location>
</feature>
<comment type="function">
    <text evidence="8 9">Involved in peptidoglycan biosynthesis. Transports lipid-linked peptidoglycan precursors from the inner to the outer leaflet of the cytoplasmic membrane.</text>
</comment>
<evidence type="ECO:0000256" key="7">
    <source>
        <dbReference type="ARBA" id="ARBA00023136"/>
    </source>
</evidence>
<evidence type="ECO:0000256" key="5">
    <source>
        <dbReference type="ARBA" id="ARBA00022984"/>
    </source>
</evidence>
<feature type="transmembrane region" description="Helical" evidence="8">
    <location>
        <begin position="148"/>
        <end position="172"/>
    </location>
</feature>
<keyword evidence="3 8" id="KW-0812">Transmembrane</keyword>
<feature type="transmembrane region" description="Helical" evidence="8">
    <location>
        <begin position="287"/>
        <end position="305"/>
    </location>
</feature>
<organism evidence="10">
    <name type="scientific">Moorella thermoacetica Y72</name>
    <dbReference type="NCBI Taxonomy" id="1325331"/>
    <lineage>
        <taxon>Bacteria</taxon>
        <taxon>Bacillati</taxon>
        <taxon>Bacillota</taxon>
        <taxon>Clostridia</taxon>
        <taxon>Neomoorellales</taxon>
        <taxon>Neomoorellaceae</taxon>
        <taxon>Neomoorella</taxon>
    </lineage>
</organism>
<feature type="transmembrane region" description="Helical" evidence="8">
    <location>
        <begin position="421"/>
        <end position="441"/>
    </location>
</feature>
<feature type="transmembrane region" description="Helical" evidence="8">
    <location>
        <begin position="394"/>
        <end position="415"/>
    </location>
</feature>
<evidence type="ECO:0000256" key="4">
    <source>
        <dbReference type="ARBA" id="ARBA00022960"/>
    </source>
</evidence>
<dbReference type="AlphaFoldDB" id="A0A0S6UF49"/>
<evidence type="ECO:0000256" key="9">
    <source>
        <dbReference type="PIRNR" id="PIRNR002869"/>
    </source>
</evidence>
<evidence type="ECO:0000256" key="1">
    <source>
        <dbReference type="ARBA" id="ARBA00004651"/>
    </source>
</evidence>
<gene>
    <name evidence="8" type="primary">murJ</name>
    <name evidence="10" type="ORF">MTY_1321</name>
</gene>
<keyword evidence="7 8" id="KW-0472">Membrane</keyword>
<keyword evidence="5 8" id="KW-0573">Peptidoglycan synthesis</keyword>
<dbReference type="PIRSF" id="PIRSF002869">
    <property type="entry name" value="MviN"/>
    <property type="match status" value="1"/>
</dbReference>
<dbReference type="HAMAP" id="MF_02078">
    <property type="entry name" value="MurJ_MviN"/>
    <property type="match status" value="1"/>
</dbReference>
<dbReference type="InterPro" id="IPR004268">
    <property type="entry name" value="MurJ"/>
</dbReference>
<evidence type="ECO:0000256" key="3">
    <source>
        <dbReference type="ARBA" id="ARBA00022692"/>
    </source>
</evidence>
<comment type="subcellular location">
    <subcellularLocation>
        <location evidence="1 8">Cell membrane</location>
        <topology evidence="1 8">Multi-pass membrane protein</topology>
    </subcellularLocation>
</comment>
<keyword evidence="4 8" id="KW-0133">Cell shape</keyword>
<reference evidence="10" key="1">
    <citation type="journal article" date="2014" name="Gene">
        <title>Genome-guided analysis of transformation efficiency and carbon dioxide assimilation by Moorella thermoacetica Y72.</title>
        <authorList>
            <person name="Tsukahara K."/>
            <person name="Kita A."/>
            <person name="Nakashimada Y."/>
            <person name="Hoshino T."/>
            <person name="Murakami K."/>
        </authorList>
    </citation>
    <scope>NUCLEOTIDE SEQUENCE [LARGE SCALE GENOMIC DNA]</scope>
    <source>
        <strain evidence="10">Y72</strain>
    </source>
</reference>